<dbReference type="GeneID" id="8383074"/>
<dbReference type="Gene3D" id="3.40.50.300">
    <property type="entry name" value="P-loop containing nucleotide triphosphate hydrolases"/>
    <property type="match status" value="1"/>
</dbReference>
<dbReference type="HOGENOM" id="CLU_734900_0_0_2"/>
<keyword evidence="2" id="KW-1185">Reference proteome</keyword>
<dbReference type="STRING" id="519442.Huta_0802"/>
<gene>
    <name evidence="1" type="ordered locus">Huta_0802</name>
</gene>
<dbReference type="RefSeq" id="WP_015788566.1">
    <property type="nucleotide sequence ID" value="NC_013158.1"/>
</dbReference>
<evidence type="ECO:0000313" key="1">
    <source>
        <dbReference type="EMBL" id="ACV10987.1"/>
    </source>
</evidence>
<reference evidence="1 2" key="1">
    <citation type="journal article" date="2009" name="Stand. Genomic Sci.">
        <title>Complete genome sequence of Halorhabdus utahensis type strain (AX-2).</title>
        <authorList>
            <person name="Anderson I."/>
            <person name="Tindall B.J."/>
            <person name="Pomrenke H."/>
            <person name="Goker M."/>
            <person name="Lapidus A."/>
            <person name="Nolan M."/>
            <person name="Copeland A."/>
            <person name="Glavina Del Rio T."/>
            <person name="Chen F."/>
            <person name="Tice H."/>
            <person name="Cheng J.F."/>
            <person name="Lucas S."/>
            <person name="Chertkov O."/>
            <person name="Bruce D."/>
            <person name="Brettin T."/>
            <person name="Detter J.C."/>
            <person name="Han C."/>
            <person name="Goodwin L."/>
            <person name="Land M."/>
            <person name="Hauser L."/>
            <person name="Chang Y.J."/>
            <person name="Jeffries C.D."/>
            <person name="Pitluck S."/>
            <person name="Pati A."/>
            <person name="Mavromatis K."/>
            <person name="Ivanova N."/>
            <person name="Ovchinnikova G."/>
            <person name="Chen A."/>
            <person name="Palaniappan K."/>
            <person name="Chain P."/>
            <person name="Rohde M."/>
            <person name="Bristow J."/>
            <person name="Eisen J.A."/>
            <person name="Markowitz V."/>
            <person name="Hugenholtz P."/>
            <person name="Kyrpides N.C."/>
            <person name="Klenk H.P."/>
        </authorList>
    </citation>
    <scope>NUCLEOTIDE SEQUENCE [LARGE SCALE GENOMIC DNA]</scope>
    <source>
        <strain evidence="2">DSM 12940 / JCM 11049 / AX-2</strain>
    </source>
</reference>
<proteinExistence type="predicted"/>
<dbReference type="SUPFAM" id="SSF52540">
    <property type="entry name" value="P-loop containing nucleoside triphosphate hydrolases"/>
    <property type="match status" value="1"/>
</dbReference>
<accession>C7NU90</accession>
<dbReference type="eggNOG" id="arCOG08166">
    <property type="taxonomic scope" value="Archaea"/>
</dbReference>
<protein>
    <submittedName>
        <fullName evidence="1">Uncharacterized protein</fullName>
    </submittedName>
</protein>
<dbReference type="OrthoDB" id="321312at2157"/>
<dbReference type="Proteomes" id="UP000002071">
    <property type="component" value="Chromosome"/>
</dbReference>
<dbReference type="AlphaFoldDB" id="C7NU90"/>
<sequence>MSDDNTELYTAAQTREYLEGHGVRDPKAGPQAGIIRDPHISRTAAIAREDYDPNLLDEPGEMPADLLDADPWQDIVAVEETETIREAMDAGDMPSLKHITGDAGQRADVSGLEAIGDLRDHVTGDAVIIYLWAPPGRGKTDFALLLSQLYEEAHPGAETGSNIRTWTEKDEWIPTYPDLMDWMEADEEAVLAGDVEDKLFIFDEASSHASGRGEDGYEAGQKLGPLVYKIRKYGGSIIIIGHDGKDVHPVVREMATCIKKTSKKSANVFETVNNRRGMNKLLEIDGIPATDHTFNTNEPTAWRWDGTGEDDGVPEPGSVAYDVALWTVVKCKQDGLTHRETAQYVPYSKSWVGDRWGEWEAGEHRDAVDKVEELTE</sequence>
<organism evidence="1 2">
    <name type="scientific">Halorhabdus utahensis (strain DSM 12940 / JCM 11049 / AX-2)</name>
    <dbReference type="NCBI Taxonomy" id="519442"/>
    <lineage>
        <taxon>Archaea</taxon>
        <taxon>Methanobacteriati</taxon>
        <taxon>Methanobacteriota</taxon>
        <taxon>Stenosarchaea group</taxon>
        <taxon>Halobacteria</taxon>
        <taxon>Halobacteriales</taxon>
        <taxon>Haloarculaceae</taxon>
        <taxon>Halorhabdus</taxon>
    </lineage>
</organism>
<dbReference type="InterPro" id="IPR027417">
    <property type="entry name" value="P-loop_NTPase"/>
</dbReference>
<evidence type="ECO:0000313" key="2">
    <source>
        <dbReference type="Proteomes" id="UP000002071"/>
    </source>
</evidence>
<dbReference type="KEGG" id="hut:Huta_0802"/>
<name>C7NU90_HALUD</name>
<dbReference type="EMBL" id="CP001687">
    <property type="protein sequence ID" value="ACV10987.1"/>
    <property type="molecule type" value="Genomic_DNA"/>
</dbReference>